<feature type="domain" description="NADP-dependent oxidoreductase" evidence="3">
    <location>
        <begin position="136"/>
        <end position="359"/>
    </location>
</feature>
<proteinExistence type="predicted"/>
<dbReference type="InterPro" id="IPR036812">
    <property type="entry name" value="NAD(P)_OxRdtase_dom_sf"/>
</dbReference>
<reference evidence="4" key="1">
    <citation type="submission" date="2023-08" db="EMBL/GenBank/DDBJ databases">
        <authorList>
            <person name="Audoor S."/>
            <person name="Bilcke G."/>
        </authorList>
    </citation>
    <scope>NUCLEOTIDE SEQUENCE</scope>
</reference>
<dbReference type="PANTHER" id="PTHR11732">
    <property type="entry name" value="ALDO/KETO REDUCTASE"/>
    <property type="match status" value="1"/>
</dbReference>
<dbReference type="Proteomes" id="UP001295423">
    <property type="component" value="Unassembled WGS sequence"/>
</dbReference>
<dbReference type="InterPro" id="IPR023210">
    <property type="entry name" value="NADP_OxRdtase_dom"/>
</dbReference>
<protein>
    <recommendedName>
        <fullName evidence="3">NADP-dependent oxidoreductase domain-containing protein</fullName>
    </recommendedName>
</protein>
<evidence type="ECO:0000256" key="2">
    <source>
        <dbReference type="SAM" id="SignalP"/>
    </source>
</evidence>
<evidence type="ECO:0000256" key="1">
    <source>
        <dbReference type="SAM" id="MobiDB-lite"/>
    </source>
</evidence>
<feature type="region of interest" description="Disordered" evidence="1">
    <location>
        <begin position="174"/>
        <end position="211"/>
    </location>
</feature>
<accession>A0AAD2CEX4</accession>
<dbReference type="SUPFAM" id="SSF51430">
    <property type="entry name" value="NAD(P)-linked oxidoreductase"/>
    <property type="match status" value="1"/>
</dbReference>
<feature type="chain" id="PRO_5042060140" description="NADP-dependent oxidoreductase domain-containing protein" evidence="2">
    <location>
        <begin position="18"/>
        <end position="426"/>
    </location>
</feature>
<evidence type="ECO:0000313" key="5">
    <source>
        <dbReference type="Proteomes" id="UP001295423"/>
    </source>
</evidence>
<dbReference type="Pfam" id="PF00248">
    <property type="entry name" value="Aldo_ket_red"/>
    <property type="match status" value="1"/>
</dbReference>
<name>A0AAD2CEX4_9STRA</name>
<dbReference type="InterPro" id="IPR020471">
    <property type="entry name" value="AKR"/>
</dbReference>
<feature type="signal peptide" evidence="2">
    <location>
        <begin position="1"/>
        <end position="17"/>
    </location>
</feature>
<organism evidence="4 5">
    <name type="scientific">Cylindrotheca closterium</name>
    <dbReference type="NCBI Taxonomy" id="2856"/>
    <lineage>
        <taxon>Eukaryota</taxon>
        <taxon>Sar</taxon>
        <taxon>Stramenopiles</taxon>
        <taxon>Ochrophyta</taxon>
        <taxon>Bacillariophyta</taxon>
        <taxon>Bacillariophyceae</taxon>
        <taxon>Bacillariophycidae</taxon>
        <taxon>Bacillariales</taxon>
        <taxon>Bacillariaceae</taxon>
        <taxon>Cylindrotheca</taxon>
    </lineage>
</organism>
<keyword evidence="2" id="KW-0732">Signal</keyword>
<evidence type="ECO:0000259" key="3">
    <source>
        <dbReference type="Pfam" id="PF00248"/>
    </source>
</evidence>
<gene>
    <name evidence="4" type="ORF">CYCCA115_LOCUS2911</name>
</gene>
<evidence type="ECO:0000313" key="4">
    <source>
        <dbReference type="EMBL" id="CAJ1932587.1"/>
    </source>
</evidence>
<keyword evidence="5" id="KW-1185">Reference proteome</keyword>
<dbReference type="GO" id="GO:0016491">
    <property type="term" value="F:oxidoreductase activity"/>
    <property type="evidence" value="ECO:0007669"/>
    <property type="project" value="InterPro"/>
</dbReference>
<feature type="region of interest" description="Disordered" evidence="1">
    <location>
        <begin position="39"/>
        <end position="61"/>
    </location>
</feature>
<dbReference type="AlphaFoldDB" id="A0AAD2CEX4"/>
<sequence>MKVSTFISLNILAAGSAFVPPAQPTVKAASKLEINQSPLNADRQARTEAEGSFQSSSSSSSSFALDGLDHNHHVNRRSAIAGSMGMMLLAPTAVSILAGNAPVANAAATTNTNAIPTWTLDNNVQMPKLALNTVGLSMAETEQAVQLAVAEGITHIDFHPGKERDGVAQYLAKQQQQQQQGGSSRPKLFLNTKIRKAPPGTSAKDAAERTRNQIDEDMKALNVTSVDMLMLRDSPDCDVMQAQWAVLEEALVSGKTRSIGVINFCEKALTCILQTAKVKPALDYYMLHVGMGRDPLGLRSFCDSKGIRTFAYGALGEPGPNDEILKSPLLTKIGRAHNNKSPEEVALRWVLQTGAAASVRPSTTFGLGMGACVEPDCGNGIAKRAKSYSWSLTDQEMAELDAMTSPNDNPTLFSTSGCPNAFVMPK</sequence>
<dbReference type="EMBL" id="CAKOGP040000224">
    <property type="protein sequence ID" value="CAJ1932587.1"/>
    <property type="molecule type" value="Genomic_DNA"/>
</dbReference>
<comment type="caution">
    <text evidence="4">The sequence shown here is derived from an EMBL/GenBank/DDBJ whole genome shotgun (WGS) entry which is preliminary data.</text>
</comment>
<dbReference type="Gene3D" id="3.20.20.100">
    <property type="entry name" value="NADP-dependent oxidoreductase domain"/>
    <property type="match status" value="1"/>
</dbReference>